<evidence type="ECO:0000313" key="8">
    <source>
        <dbReference type="Proteomes" id="UP000886632"/>
    </source>
</evidence>
<organism evidence="7 8">
    <name type="scientific">Candidatus Phosphoribacter hodrii</name>
    <dbReference type="NCBI Taxonomy" id="2953743"/>
    <lineage>
        <taxon>Bacteria</taxon>
        <taxon>Bacillati</taxon>
        <taxon>Actinomycetota</taxon>
        <taxon>Actinomycetes</taxon>
        <taxon>Micrococcales</taxon>
        <taxon>Dermatophilaceae</taxon>
        <taxon>Candidatus Phosphoribacter</taxon>
    </lineage>
</organism>
<evidence type="ECO:0000313" key="7">
    <source>
        <dbReference type="EMBL" id="MBL0003354.1"/>
    </source>
</evidence>
<proteinExistence type="predicted"/>
<name>A0A9D7T9G4_9MICO</name>
<reference evidence="7" key="1">
    <citation type="submission" date="2020-10" db="EMBL/GenBank/DDBJ databases">
        <title>Connecting structure to function with the recovery of over 1000 high-quality activated sludge metagenome-assembled genomes encoding full-length rRNA genes using long-read sequencing.</title>
        <authorList>
            <person name="Singleton C.M."/>
            <person name="Petriglieri F."/>
            <person name="Kristensen J.M."/>
            <person name="Kirkegaard R.H."/>
            <person name="Michaelsen T.Y."/>
            <person name="Andersen M.H."/>
            <person name="Karst S.M."/>
            <person name="Dueholm M.S."/>
            <person name="Nielsen P.H."/>
            <person name="Albertsen M."/>
        </authorList>
    </citation>
    <scope>NUCLEOTIDE SEQUENCE</scope>
    <source>
        <strain evidence="7">Ribe_18-Q3-R11-54_MAXAC.001</strain>
    </source>
</reference>
<dbReference type="InterPro" id="IPR036465">
    <property type="entry name" value="vWFA_dom_sf"/>
</dbReference>
<dbReference type="PROSITE" id="PS50234">
    <property type="entry name" value="VWFA"/>
    <property type="match status" value="1"/>
</dbReference>
<dbReference type="Gene3D" id="3.40.50.410">
    <property type="entry name" value="von Willebrand factor, type A domain"/>
    <property type="match status" value="1"/>
</dbReference>
<comment type="caution">
    <text evidence="7">The sequence shown here is derived from an EMBL/GenBank/DDBJ whole genome shotgun (WGS) entry which is preliminary data.</text>
</comment>
<evidence type="ECO:0000256" key="4">
    <source>
        <dbReference type="ARBA" id="ARBA00023136"/>
    </source>
</evidence>
<dbReference type="Proteomes" id="UP000886632">
    <property type="component" value="Unassembled WGS sequence"/>
</dbReference>
<keyword evidence="2 5" id="KW-0812">Transmembrane</keyword>
<dbReference type="AlphaFoldDB" id="A0A9D7T9G4"/>
<keyword evidence="4 5" id="KW-0472">Membrane</keyword>
<feature type="domain" description="VWFA" evidence="6">
    <location>
        <begin position="89"/>
        <end position="291"/>
    </location>
</feature>
<evidence type="ECO:0000256" key="2">
    <source>
        <dbReference type="ARBA" id="ARBA00022692"/>
    </source>
</evidence>
<dbReference type="PANTHER" id="PTHR22550:SF5">
    <property type="entry name" value="LEUCINE ZIPPER PROTEIN 4"/>
    <property type="match status" value="1"/>
</dbReference>
<dbReference type="EMBL" id="JADKGK010000011">
    <property type="protein sequence ID" value="MBL0003354.1"/>
    <property type="molecule type" value="Genomic_DNA"/>
</dbReference>
<feature type="transmembrane region" description="Helical" evidence="5">
    <location>
        <begin position="6"/>
        <end position="28"/>
    </location>
</feature>
<keyword evidence="3 5" id="KW-1133">Transmembrane helix</keyword>
<feature type="transmembrane region" description="Helical" evidence="5">
    <location>
        <begin position="57"/>
        <end position="75"/>
    </location>
</feature>
<dbReference type="InterPro" id="IPR002035">
    <property type="entry name" value="VWF_A"/>
</dbReference>
<evidence type="ECO:0000256" key="1">
    <source>
        <dbReference type="ARBA" id="ARBA00022475"/>
    </source>
</evidence>
<evidence type="ECO:0000256" key="5">
    <source>
        <dbReference type="SAM" id="Phobius"/>
    </source>
</evidence>
<dbReference type="SMART" id="SM00327">
    <property type="entry name" value="VWA"/>
    <property type="match status" value="1"/>
</dbReference>
<sequence length="331" mass="33652">MMPVTFISPWALLGLLLVPGLAAAYRIVRARRAARRAELAALGFAPVLAGGRRRRGWVVPTALGLTLGLLVLAAARPQATVPELRREGTVILAIDASTSMTATDVAPTRMAAAKAAAKAFVARQPSTIRIGVVSFGDSAVVLQAPTLVQAEVVAAIDRLTPQGGTSLGQGIFASLKAIAGGKLAITEEQLAGDIESLDIGYFGSSAIVLLSDGEDTSRLDPLALAELAGVAGVKINTVGLGDPAGTTVTVNGFTAATQLDEATLTAIADATGGHYRAAPDEASLADVYGSIDLAMTSTPVHIEISALFAAAALLILVAAASTSILRTGRVI</sequence>
<evidence type="ECO:0000256" key="3">
    <source>
        <dbReference type="ARBA" id="ARBA00022989"/>
    </source>
</evidence>
<dbReference type="SUPFAM" id="SSF53300">
    <property type="entry name" value="vWA-like"/>
    <property type="match status" value="1"/>
</dbReference>
<feature type="transmembrane region" description="Helical" evidence="5">
    <location>
        <begin position="304"/>
        <end position="325"/>
    </location>
</feature>
<dbReference type="PANTHER" id="PTHR22550">
    <property type="entry name" value="SPORE GERMINATION PROTEIN"/>
    <property type="match status" value="1"/>
</dbReference>
<dbReference type="Pfam" id="PF13519">
    <property type="entry name" value="VWA_2"/>
    <property type="match status" value="1"/>
</dbReference>
<accession>A0A9D7T9G4</accession>
<gene>
    <name evidence="7" type="ORF">IPP00_05000</name>
</gene>
<protein>
    <submittedName>
        <fullName evidence="7">VWA domain-containing protein</fullName>
    </submittedName>
</protein>
<dbReference type="InterPro" id="IPR050768">
    <property type="entry name" value="UPF0353/GerABKA_families"/>
</dbReference>
<evidence type="ECO:0000259" key="6">
    <source>
        <dbReference type="PROSITE" id="PS50234"/>
    </source>
</evidence>
<keyword evidence="1" id="KW-1003">Cell membrane</keyword>